<feature type="transmembrane region" description="Helical" evidence="6">
    <location>
        <begin position="128"/>
        <end position="150"/>
    </location>
</feature>
<dbReference type="InterPro" id="IPR020846">
    <property type="entry name" value="MFS_dom"/>
</dbReference>
<dbReference type="GeneID" id="78381547"/>
<keyword evidence="4 6" id="KW-1133">Transmembrane helix</keyword>
<dbReference type="PROSITE" id="PS50850">
    <property type="entry name" value="MFS"/>
    <property type="match status" value="1"/>
</dbReference>
<dbReference type="CDD" id="cd17320">
    <property type="entry name" value="MFS_MdfA_MDR_like"/>
    <property type="match status" value="1"/>
</dbReference>
<feature type="domain" description="Major facilitator superfamily (MFS) profile" evidence="7">
    <location>
        <begin position="1"/>
        <end position="399"/>
    </location>
</feature>
<dbReference type="InterPro" id="IPR005829">
    <property type="entry name" value="Sugar_transporter_CS"/>
</dbReference>
<evidence type="ECO:0000256" key="5">
    <source>
        <dbReference type="ARBA" id="ARBA00023136"/>
    </source>
</evidence>
<dbReference type="STRING" id="910964.GEAM_3122"/>
<dbReference type="EMBL" id="JMPJ01000065">
    <property type="protein sequence ID" value="KFC79314.1"/>
    <property type="molecule type" value="Genomic_DNA"/>
</dbReference>
<reference evidence="8 9" key="1">
    <citation type="submission" date="2014-05" db="EMBL/GenBank/DDBJ databases">
        <title>ATOL: Assembling a taxonomically balanced genome-scale reconstruction of the evolutionary history of the Enterobacteriaceae.</title>
        <authorList>
            <person name="Plunkett G.III."/>
            <person name="Neeno-Eckwall E.C."/>
            <person name="Glasner J.D."/>
            <person name="Perna N.T."/>
        </authorList>
    </citation>
    <scope>NUCLEOTIDE SEQUENCE [LARGE SCALE GENOMIC DNA]</scope>
    <source>
        <strain evidence="8 9">ATCC 33852</strain>
    </source>
</reference>
<evidence type="ECO:0000256" key="2">
    <source>
        <dbReference type="ARBA" id="ARBA00022448"/>
    </source>
</evidence>
<feature type="transmembrane region" description="Helical" evidence="6">
    <location>
        <begin position="156"/>
        <end position="178"/>
    </location>
</feature>
<dbReference type="RefSeq" id="WP_034793188.1">
    <property type="nucleotide sequence ID" value="NZ_JMPJ01000065.1"/>
</dbReference>
<evidence type="ECO:0000313" key="8">
    <source>
        <dbReference type="EMBL" id="KFC79314.1"/>
    </source>
</evidence>
<organism evidence="8 9">
    <name type="scientific">Ewingella americana (strain ATCC 33852 / DSM 4580 / CCUG 14506 / JCM 5911 / LMG 7869 / NCTC 12157 / CDC 1468-78)</name>
    <dbReference type="NCBI Taxonomy" id="910964"/>
    <lineage>
        <taxon>Bacteria</taxon>
        <taxon>Pseudomonadati</taxon>
        <taxon>Pseudomonadota</taxon>
        <taxon>Gammaproteobacteria</taxon>
        <taxon>Enterobacterales</taxon>
        <taxon>Yersiniaceae</taxon>
        <taxon>Ewingella</taxon>
    </lineage>
</organism>
<protein>
    <submittedName>
        <fullName evidence="8">Putative transport protein</fullName>
    </submittedName>
</protein>
<dbReference type="OrthoDB" id="7066727at2"/>
<feature type="transmembrane region" description="Helical" evidence="6">
    <location>
        <begin position="337"/>
        <end position="355"/>
    </location>
</feature>
<dbReference type="NCBIfam" id="NF007782">
    <property type="entry name" value="PRK10473.1"/>
    <property type="match status" value="1"/>
</dbReference>
<name>A0A085G6G9_EWIA3</name>
<keyword evidence="3 6" id="KW-0812">Transmembrane</keyword>
<proteinExistence type="predicted"/>
<feature type="transmembrane region" description="Helical" evidence="6">
    <location>
        <begin position="212"/>
        <end position="232"/>
    </location>
</feature>
<dbReference type="GO" id="GO:0005886">
    <property type="term" value="C:plasma membrane"/>
    <property type="evidence" value="ECO:0007669"/>
    <property type="project" value="UniProtKB-SubCell"/>
</dbReference>
<feature type="transmembrane region" description="Helical" evidence="6">
    <location>
        <begin position="42"/>
        <end position="62"/>
    </location>
</feature>
<dbReference type="InterPro" id="IPR036259">
    <property type="entry name" value="MFS_trans_sf"/>
</dbReference>
<dbReference type="Gene3D" id="1.20.1720.10">
    <property type="entry name" value="Multidrug resistance protein D"/>
    <property type="match status" value="1"/>
</dbReference>
<dbReference type="PANTHER" id="PTHR42718">
    <property type="entry name" value="MAJOR FACILITATOR SUPERFAMILY MULTIDRUG TRANSPORTER MFSC"/>
    <property type="match status" value="1"/>
</dbReference>
<evidence type="ECO:0000256" key="1">
    <source>
        <dbReference type="ARBA" id="ARBA00004127"/>
    </source>
</evidence>
<dbReference type="Proteomes" id="UP000028640">
    <property type="component" value="Unassembled WGS sequence"/>
</dbReference>
<dbReference type="SUPFAM" id="SSF103473">
    <property type="entry name" value="MFS general substrate transporter"/>
    <property type="match status" value="1"/>
</dbReference>
<evidence type="ECO:0000256" key="6">
    <source>
        <dbReference type="SAM" id="Phobius"/>
    </source>
</evidence>
<evidence type="ECO:0000313" key="9">
    <source>
        <dbReference type="Proteomes" id="UP000028640"/>
    </source>
</evidence>
<gene>
    <name evidence="8" type="ORF">GEAM_3122</name>
</gene>
<dbReference type="AlphaFoldDB" id="A0A085G6G9"/>
<dbReference type="Pfam" id="PF07690">
    <property type="entry name" value="MFS_1"/>
    <property type="match status" value="1"/>
</dbReference>
<feature type="transmembrane region" description="Helical" evidence="6">
    <location>
        <begin position="69"/>
        <end position="89"/>
    </location>
</feature>
<keyword evidence="9" id="KW-1185">Reference proteome</keyword>
<feature type="transmembrane region" description="Helical" evidence="6">
    <location>
        <begin position="95"/>
        <end position="116"/>
    </location>
</feature>
<dbReference type="eggNOG" id="COG2814">
    <property type="taxonomic scope" value="Bacteria"/>
</dbReference>
<evidence type="ECO:0000259" key="7">
    <source>
        <dbReference type="PROSITE" id="PS50850"/>
    </source>
</evidence>
<feature type="transmembrane region" description="Helical" evidence="6">
    <location>
        <begin position="273"/>
        <end position="292"/>
    </location>
</feature>
<evidence type="ECO:0000256" key="3">
    <source>
        <dbReference type="ARBA" id="ARBA00022692"/>
    </source>
</evidence>
<sequence length="399" mass="43138">MLRFLLCSFALVLLYPTGIDLYLVGLPQIAQDLQASEPQLHIAFSVYLAGMAATMLIAGGLADRYGRKPLTLFGSLVFMLASLAGGMATSSEVFLLTRFIQGIGAGSCYVVAFAILRDTLDDRRRAKVLSVINGVTCIIPVLAPVVGYLIMLKFPWHSLFFTMAAMGLLVFLLCTLVLNESLPKRAVTPPDAPRQRQAVDESFKQRFFISRLIITTLGITTILTYVNASPFLVMEQLEFSRGQYSLVMALTALVSMISAFSTPYWLSLFKEKNLMLTAQVLFVSAAVVLLAAQKALLPLRAELLGFVLICTAFSLGFGVTMSQALSPFRLRAGMASSLLGITQVCTSALYIWLMGALGVQALNMLLVILIAGGAFSAALILWVPTSPQAKPHEEVSGAT</sequence>
<feature type="transmembrane region" description="Helical" evidence="6">
    <location>
        <begin position="244"/>
        <end position="266"/>
    </location>
</feature>
<comment type="caution">
    <text evidence="8">The sequence shown here is derived from an EMBL/GenBank/DDBJ whole genome shotgun (WGS) entry which is preliminary data.</text>
</comment>
<dbReference type="PANTHER" id="PTHR42718:SF9">
    <property type="entry name" value="MAJOR FACILITATOR SUPERFAMILY MULTIDRUG TRANSPORTER MFSC"/>
    <property type="match status" value="1"/>
</dbReference>
<dbReference type="GO" id="GO:0022857">
    <property type="term" value="F:transmembrane transporter activity"/>
    <property type="evidence" value="ECO:0007669"/>
    <property type="project" value="InterPro"/>
</dbReference>
<feature type="transmembrane region" description="Helical" evidence="6">
    <location>
        <begin position="304"/>
        <end position="325"/>
    </location>
</feature>
<accession>A0A085G6G9</accession>
<evidence type="ECO:0000256" key="4">
    <source>
        <dbReference type="ARBA" id="ARBA00022989"/>
    </source>
</evidence>
<keyword evidence="2" id="KW-0813">Transport</keyword>
<keyword evidence="5 6" id="KW-0472">Membrane</keyword>
<dbReference type="InterPro" id="IPR011701">
    <property type="entry name" value="MFS"/>
</dbReference>
<feature type="transmembrane region" description="Helical" evidence="6">
    <location>
        <begin position="361"/>
        <end position="383"/>
    </location>
</feature>
<dbReference type="PROSITE" id="PS00216">
    <property type="entry name" value="SUGAR_TRANSPORT_1"/>
    <property type="match status" value="1"/>
</dbReference>
<comment type="subcellular location">
    <subcellularLocation>
        <location evidence="1">Endomembrane system</location>
        <topology evidence="1">Multi-pass membrane protein</topology>
    </subcellularLocation>
</comment>